<dbReference type="AlphaFoldDB" id="A0A9D5M1W3"/>
<protein>
    <submittedName>
        <fullName evidence="7">AraC family transcriptional regulator</fullName>
    </submittedName>
</protein>
<evidence type="ECO:0000313" key="7">
    <source>
        <dbReference type="EMBL" id="MBE5039908.1"/>
    </source>
</evidence>
<dbReference type="CDD" id="cd06986">
    <property type="entry name" value="cupin_MmsR-like_N"/>
    <property type="match status" value="1"/>
</dbReference>
<evidence type="ECO:0000256" key="5">
    <source>
        <dbReference type="ARBA" id="ARBA00023163"/>
    </source>
</evidence>
<evidence type="ECO:0000259" key="6">
    <source>
        <dbReference type="PROSITE" id="PS01124"/>
    </source>
</evidence>
<dbReference type="InterPro" id="IPR018060">
    <property type="entry name" value="HTH_AraC"/>
</dbReference>
<keyword evidence="1" id="KW-0963">Cytoplasm</keyword>
<dbReference type="SMART" id="SM00342">
    <property type="entry name" value="HTH_ARAC"/>
    <property type="match status" value="1"/>
</dbReference>
<dbReference type="InterPro" id="IPR003313">
    <property type="entry name" value="AraC-bd"/>
</dbReference>
<dbReference type="Proteomes" id="UP000806542">
    <property type="component" value="Unassembled WGS sequence"/>
</dbReference>
<dbReference type="InterPro" id="IPR018062">
    <property type="entry name" value="HTH_AraC-typ_CS"/>
</dbReference>
<dbReference type="SUPFAM" id="SSF46689">
    <property type="entry name" value="Homeodomain-like"/>
    <property type="match status" value="2"/>
</dbReference>
<proteinExistence type="predicted"/>
<dbReference type="Pfam" id="PF02311">
    <property type="entry name" value="AraC_binding"/>
    <property type="match status" value="1"/>
</dbReference>
<dbReference type="InterPro" id="IPR020449">
    <property type="entry name" value="Tscrpt_reg_AraC-type_HTH"/>
</dbReference>
<dbReference type="InterPro" id="IPR050204">
    <property type="entry name" value="AraC_XylS_family_regulators"/>
</dbReference>
<dbReference type="PROSITE" id="PS00041">
    <property type="entry name" value="HTH_ARAC_FAMILY_1"/>
    <property type="match status" value="1"/>
</dbReference>
<comment type="caution">
    <text evidence="7">The sequence shown here is derived from an EMBL/GenBank/DDBJ whole genome shotgun (WGS) entry which is preliminary data.</text>
</comment>
<name>A0A9D5M1W3_9FIRM</name>
<dbReference type="CDD" id="cd00093">
    <property type="entry name" value="HTH_XRE"/>
    <property type="match status" value="1"/>
</dbReference>
<organism evidence="7 8">
    <name type="scientific">Ructibacterium gallinarum</name>
    <dbReference type="NCBI Taxonomy" id="2779355"/>
    <lineage>
        <taxon>Bacteria</taxon>
        <taxon>Bacillati</taxon>
        <taxon>Bacillota</taxon>
        <taxon>Clostridia</taxon>
        <taxon>Eubacteriales</taxon>
        <taxon>Oscillospiraceae</taxon>
        <taxon>Ructibacterium</taxon>
    </lineage>
</organism>
<dbReference type="Gene3D" id="2.60.120.10">
    <property type="entry name" value="Jelly Rolls"/>
    <property type="match status" value="1"/>
</dbReference>
<evidence type="ECO:0000256" key="4">
    <source>
        <dbReference type="ARBA" id="ARBA00023159"/>
    </source>
</evidence>
<dbReference type="InterPro" id="IPR014710">
    <property type="entry name" value="RmlC-like_jellyroll"/>
</dbReference>
<sequence length="264" mass="30126">MKNSASIPVVNRGFRDLNPLIAGWEKCNPGYSYGPHVREYYLIHYVKKGKGVFYNAEGGFPVHAGEIFVIRPGEVTTYTADTQVPWEYIWVGFDGAMAGQLAKGNVPVQSCGGTCFEAILRAEERTARREEYIAGQLFLLMSELLEQQTPPPGYERQAADYICANYMRDITMEEIASMLGLSRRYLSRIFKRFSGMTMQEFLIRTRMEHAVRYLCQGKTVSEAAALAGYADVFHFSKMFRRRFGISPRQYAREHRKNPEPGIQI</sequence>
<dbReference type="EMBL" id="JADCKB010000008">
    <property type="protein sequence ID" value="MBE5039908.1"/>
    <property type="molecule type" value="Genomic_DNA"/>
</dbReference>
<evidence type="ECO:0000256" key="3">
    <source>
        <dbReference type="ARBA" id="ARBA00023125"/>
    </source>
</evidence>
<gene>
    <name evidence="7" type="ORF">INF28_05450</name>
</gene>
<dbReference type="PANTHER" id="PTHR46796:SF13">
    <property type="entry name" value="HTH-TYPE TRANSCRIPTIONAL ACTIVATOR RHAS"/>
    <property type="match status" value="1"/>
</dbReference>
<keyword evidence="4" id="KW-0010">Activator</keyword>
<keyword evidence="8" id="KW-1185">Reference proteome</keyword>
<keyword evidence="2" id="KW-0805">Transcription regulation</keyword>
<dbReference type="SUPFAM" id="SSF51215">
    <property type="entry name" value="Regulatory protein AraC"/>
    <property type="match status" value="1"/>
</dbReference>
<dbReference type="GO" id="GO:0003700">
    <property type="term" value="F:DNA-binding transcription factor activity"/>
    <property type="evidence" value="ECO:0007669"/>
    <property type="project" value="InterPro"/>
</dbReference>
<dbReference type="InterPro" id="IPR009057">
    <property type="entry name" value="Homeodomain-like_sf"/>
</dbReference>
<keyword evidence="3" id="KW-0238">DNA-binding</keyword>
<evidence type="ECO:0000256" key="2">
    <source>
        <dbReference type="ARBA" id="ARBA00023015"/>
    </source>
</evidence>
<dbReference type="PROSITE" id="PS01124">
    <property type="entry name" value="HTH_ARAC_FAMILY_2"/>
    <property type="match status" value="1"/>
</dbReference>
<dbReference type="InterPro" id="IPR001387">
    <property type="entry name" value="Cro/C1-type_HTH"/>
</dbReference>
<reference evidence="7" key="1">
    <citation type="submission" date="2020-10" db="EMBL/GenBank/DDBJ databases">
        <title>ChiBAC.</title>
        <authorList>
            <person name="Zenner C."/>
            <person name="Hitch T.C.A."/>
            <person name="Clavel T."/>
        </authorList>
    </citation>
    <scope>NUCLEOTIDE SEQUENCE</scope>
    <source>
        <strain evidence="7">DSM 107454</strain>
    </source>
</reference>
<keyword evidence="5" id="KW-0804">Transcription</keyword>
<feature type="domain" description="HTH araC/xylS-type" evidence="6">
    <location>
        <begin position="156"/>
        <end position="253"/>
    </location>
</feature>
<dbReference type="PANTHER" id="PTHR46796">
    <property type="entry name" value="HTH-TYPE TRANSCRIPTIONAL ACTIVATOR RHAS-RELATED"/>
    <property type="match status" value="1"/>
</dbReference>
<dbReference type="Gene3D" id="1.10.10.60">
    <property type="entry name" value="Homeodomain-like"/>
    <property type="match status" value="2"/>
</dbReference>
<evidence type="ECO:0000313" key="8">
    <source>
        <dbReference type="Proteomes" id="UP000806542"/>
    </source>
</evidence>
<dbReference type="InterPro" id="IPR037923">
    <property type="entry name" value="HTH-like"/>
</dbReference>
<dbReference type="GO" id="GO:0043565">
    <property type="term" value="F:sequence-specific DNA binding"/>
    <property type="evidence" value="ECO:0007669"/>
    <property type="project" value="InterPro"/>
</dbReference>
<evidence type="ECO:0000256" key="1">
    <source>
        <dbReference type="ARBA" id="ARBA00022490"/>
    </source>
</evidence>
<dbReference type="PRINTS" id="PR00032">
    <property type="entry name" value="HTHARAC"/>
</dbReference>
<accession>A0A9D5M1W3</accession>
<dbReference type="Pfam" id="PF12833">
    <property type="entry name" value="HTH_18"/>
    <property type="match status" value="1"/>
</dbReference>